<keyword evidence="2" id="KW-1185">Reference proteome</keyword>
<protein>
    <submittedName>
        <fullName evidence="1">PiggyBac transposable element-derived protein 3</fullName>
    </submittedName>
</protein>
<accession>A0AAV4ETF4</accession>
<dbReference type="Proteomes" id="UP000762676">
    <property type="component" value="Unassembled WGS sequence"/>
</dbReference>
<comment type="caution">
    <text evidence="1">The sequence shown here is derived from an EMBL/GenBank/DDBJ whole genome shotgun (WGS) entry which is preliminary data.</text>
</comment>
<sequence length="292" mass="32166">MEDKEKTDATVIKQKLIEVFADSRFVAFSKLRSCKCTGEPVDVFANEIRRMARERQCGEKVESASYKTKSTCAVTDNKVEVSTHKVPVIEVTVNGCSCRAMVGTGCTMSLVRSGIVNQWTGESTMVAFDGHSLRCKDVAKVIIKVGDSVVDPRETVVDNIVGEVDAVIGMDVIQKLGGVSVCGREVRFGGLTCAVSCEFQSAPTNDLVRSEIISDDDVEAWFDGKNWTVRYFWKDRTPPTLSNKVALYDSGLGEEKMIAFERELERCIEEGILVPWVGEVDGLIPLMGVEQD</sequence>
<dbReference type="AlphaFoldDB" id="A0AAV4ETF4"/>
<evidence type="ECO:0000313" key="2">
    <source>
        <dbReference type="Proteomes" id="UP000762676"/>
    </source>
</evidence>
<organism evidence="1 2">
    <name type="scientific">Elysia marginata</name>
    <dbReference type="NCBI Taxonomy" id="1093978"/>
    <lineage>
        <taxon>Eukaryota</taxon>
        <taxon>Metazoa</taxon>
        <taxon>Spiralia</taxon>
        <taxon>Lophotrochozoa</taxon>
        <taxon>Mollusca</taxon>
        <taxon>Gastropoda</taxon>
        <taxon>Heterobranchia</taxon>
        <taxon>Euthyneura</taxon>
        <taxon>Panpulmonata</taxon>
        <taxon>Sacoglossa</taxon>
        <taxon>Placobranchoidea</taxon>
        <taxon>Plakobranchidae</taxon>
        <taxon>Elysia</taxon>
    </lineage>
</organism>
<reference evidence="1 2" key="1">
    <citation type="journal article" date="2021" name="Elife">
        <title>Chloroplast acquisition without the gene transfer in kleptoplastic sea slugs, Plakobranchus ocellatus.</title>
        <authorList>
            <person name="Maeda T."/>
            <person name="Takahashi S."/>
            <person name="Yoshida T."/>
            <person name="Shimamura S."/>
            <person name="Takaki Y."/>
            <person name="Nagai Y."/>
            <person name="Toyoda A."/>
            <person name="Suzuki Y."/>
            <person name="Arimoto A."/>
            <person name="Ishii H."/>
            <person name="Satoh N."/>
            <person name="Nishiyama T."/>
            <person name="Hasebe M."/>
            <person name="Maruyama T."/>
            <person name="Minagawa J."/>
            <person name="Obokata J."/>
            <person name="Shigenobu S."/>
        </authorList>
    </citation>
    <scope>NUCLEOTIDE SEQUENCE [LARGE SCALE GENOMIC DNA]</scope>
</reference>
<name>A0AAV4ETF4_9GAST</name>
<dbReference type="SUPFAM" id="SSF50630">
    <property type="entry name" value="Acid proteases"/>
    <property type="match status" value="1"/>
</dbReference>
<evidence type="ECO:0000313" key="1">
    <source>
        <dbReference type="EMBL" id="GFR63969.1"/>
    </source>
</evidence>
<dbReference type="EMBL" id="BMAT01000323">
    <property type="protein sequence ID" value="GFR63969.1"/>
    <property type="molecule type" value="Genomic_DNA"/>
</dbReference>
<dbReference type="Gene3D" id="2.40.70.10">
    <property type="entry name" value="Acid Proteases"/>
    <property type="match status" value="1"/>
</dbReference>
<gene>
    <name evidence="1" type="ORF">ElyMa_000168000</name>
</gene>
<proteinExistence type="predicted"/>
<dbReference type="InterPro" id="IPR021109">
    <property type="entry name" value="Peptidase_aspartic_dom_sf"/>
</dbReference>